<name>A0ABD2Q2W0_9PLAT</name>
<proteinExistence type="predicted"/>
<evidence type="ECO:0008006" key="3">
    <source>
        <dbReference type="Google" id="ProtNLM"/>
    </source>
</evidence>
<evidence type="ECO:0000313" key="1">
    <source>
        <dbReference type="EMBL" id="KAL3312486.1"/>
    </source>
</evidence>
<comment type="caution">
    <text evidence="1">The sequence shown here is derived from an EMBL/GenBank/DDBJ whole genome shotgun (WGS) entry which is preliminary data.</text>
</comment>
<protein>
    <recommendedName>
        <fullName evidence="3">UBA domain-containing protein</fullName>
    </recommendedName>
</protein>
<keyword evidence="2" id="KW-1185">Reference proteome</keyword>
<dbReference type="AlphaFoldDB" id="A0ABD2Q2W0"/>
<gene>
    <name evidence="1" type="ORF">Ciccas_008923</name>
</gene>
<accession>A0ABD2Q2W0</accession>
<dbReference type="EMBL" id="JBJKFK010001679">
    <property type="protein sequence ID" value="KAL3312486.1"/>
    <property type="molecule type" value="Genomic_DNA"/>
</dbReference>
<dbReference type="Proteomes" id="UP001626550">
    <property type="component" value="Unassembled WGS sequence"/>
</dbReference>
<sequence>MLAVTVTEVAGQMNVFQGSRGRSQMKVGSMESNVWSHEPPNGTGIWEAHYENLGERTAHWQQAAAANNLTGGAGTSNNGQYVMPVNGPAPPKITPFARGQGAATANAPIPSNVASPWEQPTGVMIMDTPQAVPPQRWNAPAPSMEVNMASGPMLSRPLNKGGMMASNNQRWSNGQAPAGLDSGFMGGHPMAAPQVPGAGINQWGGGRLGMGKFSGQGAPWSQPGNDYPNSMMQHPPPHPAGGAPRMLHHNMPHSGQYQGHIRQNIVRQLQSFGIATEDINQSLHRNNMDIEKAVREYSGFHSYFCPSAGDILIETTFLKNRC</sequence>
<organism evidence="1 2">
    <name type="scientific">Cichlidogyrus casuarinus</name>
    <dbReference type="NCBI Taxonomy" id="1844966"/>
    <lineage>
        <taxon>Eukaryota</taxon>
        <taxon>Metazoa</taxon>
        <taxon>Spiralia</taxon>
        <taxon>Lophotrochozoa</taxon>
        <taxon>Platyhelminthes</taxon>
        <taxon>Monogenea</taxon>
        <taxon>Monopisthocotylea</taxon>
        <taxon>Dactylogyridea</taxon>
        <taxon>Ancyrocephalidae</taxon>
        <taxon>Cichlidogyrus</taxon>
    </lineage>
</organism>
<reference evidence="1 2" key="1">
    <citation type="submission" date="2024-11" db="EMBL/GenBank/DDBJ databases">
        <title>Adaptive evolution of stress response genes in parasites aligns with host niche diversity.</title>
        <authorList>
            <person name="Hahn C."/>
            <person name="Resl P."/>
        </authorList>
    </citation>
    <scope>NUCLEOTIDE SEQUENCE [LARGE SCALE GENOMIC DNA]</scope>
    <source>
        <strain evidence="1">EGGRZ-B1_66</strain>
        <tissue evidence="1">Body</tissue>
    </source>
</reference>
<evidence type="ECO:0000313" key="2">
    <source>
        <dbReference type="Proteomes" id="UP001626550"/>
    </source>
</evidence>